<dbReference type="RefSeq" id="WP_221276138.1">
    <property type="nucleotide sequence ID" value="NZ_JACHCA010000016.1"/>
</dbReference>
<feature type="domain" description="Alpha fucosidase A-like C-terminal" evidence="2">
    <location>
        <begin position="664"/>
        <end position="728"/>
    </location>
</feature>
<dbReference type="InterPro" id="IPR054363">
    <property type="entry name" value="GH95_cat"/>
</dbReference>
<sequence length="742" mass="82510">MNILKSLPLLIICAVMYKIGDSQTLAKNPAISSGNLTLWYDQPAKMKVEGKDSTAMNETLPIGTGRIGSLIFGGTASERLVLNDQSLWTGDEKNEGSYQALANLFINLPGHENAVNYRRDLDLSNATAHVNYSVNGIKYSREYIASNPAQLIVLRFTASKPGGYSGSMNLNDMHGAKTISVLGQGLTSPGTLPNGLKYETRLKVLNVGGSVSSTGNKLIFKGCNSLTILISAGTNYSFDQKKNYHGQAPGEKLKQEINAGAEKSYAMLRGEHIKDYQSLFNRMQLNLGKSSSEQQAMPTNIRKRVAAINTDPEMEALLFQYGRYLLISCSRPGGLPANLQGLWNDSNDAAWRSDYHDNINLEMNYWPSEPANLASCSIPLFDLIQSQLVPWRKATAVAPELNTISGHPTSRGFALRTSHNIFGHTDWKWDKTANAWYCQLLWEHYAFGQEKDYLKRIAYPIMKETCEFWEDHLKALADGTFVVPDGWSPEHGPMEDGVSYNQQIVWDLFNNYVDATSALGIDESYGKKIADMRDRLLSPKIGKWGQLQEWMEDKDDPNDHHRHTSNLFAVFPGRQVSVVKTPALARAAKVSLDARDTSQDTREWSFAWRTALYARLHHAENSHAMLKQFFKDRNSCENLFGLHPPMQMDGNFGMTAGIAEMLVQSHEGEINLLPALPSDWKSGSVVGIRARGGFTVDLSWANNRLIAATIYNVNGSACIVRYGDTVITLNGIKKGKSKQLTF</sequence>
<dbReference type="PANTHER" id="PTHR31084">
    <property type="entry name" value="ALPHA-L-FUCOSIDASE 2"/>
    <property type="match status" value="1"/>
</dbReference>
<dbReference type="Pfam" id="PF14498">
    <property type="entry name" value="Glyco_hyd_65N_2"/>
    <property type="match status" value="2"/>
</dbReference>
<protein>
    <submittedName>
        <fullName evidence="4">Alpha-L-fucosidase 2</fullName>
        <ecNumber evidence="4">3.2.1.51</ecNumber>
    </submittedName>
</protein>
<dbReference type="InterPro" id="IPR049053">
    <property type="entry name" value="AFCA-like_C"/>
</dbReference>
<feature type="domain" description="Glycosyl hydrolase family 95 catalytic" evidence="3">
    <location>
        <begin position="264"/>
        <end position="662"/>
    </location>
</feature>
<feature type="domain" description="Glycosyl hydrolase family 95 N-terminal" evidence="1">
    <location>
        <begin position="38"/>
        <end position="94"/>
    </location>
</feature>
<dbReference type="PANTHER" id="PTHR31084:SF0">
    <property type="entry name" value="ALPHA-L-FUCOSIDASE 2"/>
    <property type="match status" value="1"/>
</dbReference>
<organism evidence="4 5">
    <name type="scientific">Mucilaginibacter lappiensis</name>
    <dbReference type="NCBI Taxonomy" id="354630"/>
    <lineage>
        <taxon>Bacteria</taxon>
        <taxon>Pseudomonadati</taxon>
        <taxon>Bacteroidota</taxon>
        <taxon>Sphingobacteriia</taxon>
        <taxon>Sphingobacteriales</taxon>
        <taxon>Sphingobacteriaceae</taxon>
        <taxon>Mucilaginibacter</taxon>
    </lineage>
</organism>
<dbReference type="Gene3D" id="1.50.10.10">
    <property type="match status" value="1"/>
</dbReference>
<dbReference type="Pfam" id="PF21307">
    <property type="entry name" value="Glyco_hydro_95_C"/>
    <property type="match status" value="1"/>
</dbReference>
<evidence type="ECO:0000259" key="3">
    <source>
        <dbReference type="Pfam" id="PF22124"/>
    </source>
</evidence>
<dbReference type="EMBL" id="JACHCA010000016">
    <property type="protein sequence ID" value="MBB6130637.1"/>
    <property type="molecule type" value="Genomic_DNA"/>
</dbReference>
<keyword evidence="4" id="KW-0326">Glycosidase</keyword>
<accession>A0A841JI70</accession>
<dbReference type="InterPro" id="IPR012341">
    <property type="entry name" value="6hp_glycosidase-like_sf"/>
</dbReference>
<dbReference type="Proteomes" id="UP000548326">
    <property type="component" value="Unassembled WGS sequence"/>
</dbReference>
<evidence type="ECO:0000313" key="5">
    <source>
        <dbReference type="Proteomes" id="UP000548326"/>
    </source>
</evidence>
<proteinExistence type="predicted"/>
<dbReference type="InterPro" id="IPR027414">
    <property type="entry name" value="GH95_N_dom"/>
</dbReference>
<gene>
    <name evidence="4" type="ORF">HDF22_004780</name>
</gene>
<feature type="domain" description="Glycosyl hydrolase family 95 N-terminal" evidence="1">
    <location>
        <begin position="96"/>
        <end position="237"/>
    </location>
</feature>
<dbReference type="InterPro" id="IPR008928">
    <property type="entry name" value="6-hairpin_glycosidase_sf"/>
</dbReference>
<reference evidence="4 5" key="1">
    <citation type="submission" date="2020-08" db="EMBL/GenBank/DDBJ databases">
        <title>Genomic Encyclopedia of Type Strains, Phase IV (KMG-V): Genome sequencing to study the core and pangenomes of soil and plant-associated prokaryotes.</title>
        <authorList>
            <person name="Whitman W."/>
        </authorList>
    </citation>
    <scope>NUCLEOTIDE SEQUENCE [LARGE SCALE GENOMIC DNA]</scope>
    <source>
        <strain evidence="4 5">MP601</strain>
    </source>
</reference>
<dbReference type="Pfam" id="PF22124">
    <property type="entry name" value="Glyco_hydro_95_cat"/>
    <property type="match status" value="1"/>
</dbReference>
<comment type="caution">
    <text evidence="4">The sequence shown here is derived from an EMBL/GenBank/DDBJ whole genome shotgun (WGS) entry which is preliminary data.</text>
</comment>
<dbReference type="GO" id="GO:0004560">
    <property type="term" value="F:alpha-L-fucosidase activity"/>
    <property type="evidence" value="ECO:0007669"/>
    <property type="project" value="UniProtKB-EC"/>
</dbReference>
<evidence type="ECO:0000313" key="4">
    <source>
        <dbReference type="EMBL" id="MBB6130637.1"/>
    </source>
</evidence>
<dbReference type="EC" id="3.2.1.51" evidence="4"/>
<dbReference type="GO" id="GO:0005975">
    <property type="term" value="P:carbohydrate metabolic process"/>
    <property type="evidence" value="ECO:0007669"/>
    <property type="project" value="InterPro"/>
</dbReference>
<dbReference type="InterPro" id="IPR016518">
    <property type="entry name" value="Alpha-L-fucosidase"/>
</dbReference>
<evidence type="ECO:0000259" key="1">
    <source>
        <dbReference type="Pfam" id="PF14498"/>
    </source>
</evidence>
<dbReference type="AlphaFoldDB" id="A0A841JI70"/>
<dbReference type="SUPFAM" id="SSF48208">
    <property type="entry name" value="Six-hairpin glycosidases"/>
    <property type="match status" value="1"/>
</dbReference>
<evidence type="ECO:0000259" key="2">
    <source>
        <dbReference type="Pfam" id="PF21307"/>
    </source>
</evidence>
<keyword evidence="4" id="KW-0378">Hydrolase</keyword>
<dbReference type="PIRSF" id="PIRSF007663">
    <property type="entry name" value="UCP007663"/>
    <property type="match status" value="1"/>
</dbReference>
<name>A0A841JI70_9SPHI</name>